<name>A0A917YQ50_9ALTE</name>
<keyword evidence="11" id="KW-1185">Reference proteome</keyword>
<comment type="caution">
    <text evidence="10">The sequence shown here is derived from an EMBL/GenBank/DDBJ whole genome shotgun (WGS) entry which is preliminary data.</text>
</comment>
<feature type="domain" description="Methanolan biosynthesis EpsI" evidence="9">
    <location>
        <begin position="178"/>
        <end position="341"/>
    </location>
</feature>
<dbReference type="InterPro" id="IPR014263">
    <property type="entry name" value="Methanolan_biosynth_EpsI"/>
</dbReference>
<dbReference type="GO" id="GO:0008233">
    <property type="term" value="F:peptidase activity"/>
    <property type="evidence" value="ECO:0007669"/>
    <property type="project" value="UniProtKB-KW"/>
</dbReference>
<feature type="transmembrane region" description="Helical" evidence="8">
    <location>
        <begin position="169"/>
        <end position="188"/>
    </location>
</feature>
<evidence type="ECO:0000256" key="3">
    <source>
        <dbReference type="ARBA" id="ARBA00022670"/>
    </source>
</evidence>
<dbReference type="InterPro" id="IPR019127">
    <property type="entry name" value="Exosortase"/>
</dbReference>
<comment type="subcellular location">
    <subcellularLocation>
        <location evidence="1">Cell membrane</location>
        <topology evidence="1">Multi-pass membrane protein</topology>
    </subcellularLocation>
</comment>
<dbReference type="GO" id="GO:0006508">
    <property type="term" value="P:proteolysis"/>
    <property type="evidence" value="ECO:0007669"/>
    <property type="project" value="UniProtKB-KW"/>
</dbReference>
<dbReference type="Proteomes" id="UP000606935">
    <property type="component" value="Unassembled WGS sequence"/>
</dbReference>
<evidence type="ECO:0000256" key="4">
    <source>
        <dbReference type="ARBA" id="ARBA00022692"/>
    </source>
</evidence>
<organism evidence="10 11">
    <name type="scientific">Bowmanella pacifica</name>
    <dbReference type="NCBI Taxonomy" id="502051"/>
    <lineage>
        <taxon>Bacteria</taxon>
        <taxon>Pseudomonadati</taxon>
        <taxon>Pseudomonadota</taxon>
        <taxon>Gammaproteobacteria</taxon>
        <taxon>Alteromonadales</taxon>
        <taxon>Alteromonadaceae</taxon>
        <taxon>Bowmanella</taxon>
    </lineage>
</organism>
<evidence type="ECO:0000256" key="8">
    <source>
        <dbReference type="SAM" id="Phobius"/>
    </source>
</evidence>
<dbReference type="NCBIfam" id="TIGR02602">
    <property type="entry name" value="8TM_EpsH"/>
    <property type="match status" value="1"/>
</dbReference>
<keyword evidence="6 8" id="KW-1133">Transmembrane helix</keyword>
<dbReference type="NCBIfam" id="TIGR04178">
    <property type="entry name" value="exo_archaeo"/>
    <property type="match status" value="1"/>
</dbReference>
<keyword evidence="2" id="KW-1003">Cell membrane</keyword>
<feature type="transmembrane region" description="Helical" evidence="8">
    <location>
        <begin position="128"/>
        <end position="149"/>
    </location>
</feature>
<keyword evidence="5" id="KW-0378">Hydrolase</keyword>
<dbReference type="Pfam" id="PF09721">
    <property type="entry name" value="Exosortase_EpsH"/>
    <property type="match status" value="1"/>
</dbReference>
<keyword evidence="7 8" id="KW-0472">Membrane</keyword>
<dbReference type="InterPro" id="IPR026392">
    <property type="entry name" value="Exo/Archaeosortase_dom"/>
</dbReference>
<evidence type="ECO:0000256" key="1">
    <source>
        <dbReference type="ARBA" id="ARBA00004651"/>
    </source>
</evidence>
<accession>A0A917YQ50</accession>
<sequence>MLFALLFWMFSVPEGEFLIPWLQDVTADITVAALRLTDIPVFRDGLYIAVPGGLFEVAVACSGIRYLIASFSLGTLFAYLTYQKWHKRLIFIAFSLLLPIVANGLRAFGIVLIAYMSDMKYATGVDHLVYGWLFFGIVIFVMFSIGNIWRDPERSDVPPQVQSTQALTFKRFTPVIPLLLLCLSAILYKHSAANLKPAGEPAFLMAFDNWNKESAKTWYPVFKNASTVRRLEEGETEVFFIFYNRNDETAEMINSLNQLYLDSVWSRVSVSAKPGYQVMEITNTLGQRRWVAHTYVTAWQQTPNTLEIKLGQALQALLGQVQAGLVVVISAPEEAYADQAEFEAAARHWFAQDLREGLHEQ</sequence>
<keyword evidence="4 8" id="KW-0812">Transmembrane</keyword>
<evidence type="ECO:0000259" key="9">
    <source>
        <dbReference type="Pfam" id="PF11984"/>
    </source>
</evidence>
<dbReference type="AlphaFoldDB" id="A0A917YQ50"/>
<protein>
    <recommendedName>
        <fullName evidence="9">Methanolan biosynthesis EpsI domain-containing protein</fullName>
    </recommendedName>
</protein>
<evidence type="ECO:0000313" key="11">
    <source>
        <dbReference type="Proteomes" id="UP000606935"/>
    </source>
</evidence>
<gene>
    <name evidence="10" type="ORF">GCM10010982_01700</name>
</gene>
<dbReference type="EMBL" id="BMLS01000001">
    <property type="protein sequence ID" value="GGO63806.1"/>
    <property type="molecule type" value="Genomic_DNA"/>
</dbReference>
<dbReference type="InterPro" id="IPR017540">
    <property type="entry name" value="Exosortase-1"/>
</dbReference>
<evidence type="ECO:0000256" key="7">
    <source>
        <dbReference type="ARBA" id="ARBA00023136"/>
    </source>
</evidence>
<evidence type="ECO:0000256" key="2">
    <source>
        <dbReference type="ARBA" id="ARBA00022475"/>
    </source>
</evidence>
<reference evidence="10" key="1">
    <citation type="journal article" date="2014" name="Int. J. Syst. Evol. Microbiol.">
        <title>Complete genome sequence of Corynebacterium casei LMG S-19264T (=DSM 44701T), isolated from a smear-ripened cheese.</title>
        <authorList>
            <consortium name="US DOE Joint Genome Institute (JGI-PGF)"/>
            <person name="Walter F."/>
            <person name="Albersmeier A."/>
            <person name="Kalinowski J."/>
            <person name="Ruckert C."/>
        </authorList>
    </citation>
    <scope>NUCLEOTIDE SEQUENCE</scope>
    <source>
        <strain evidence="10">CGMCC 1.7086</strain>
    </source>
</reference>
<reference evidence="10" key="2">
    <citation type="submission" date="2020-09" db="EMBL/GenBank/DDBJ databases">
        <authorList>
            <person name="Sun Q."/>
            <person name="Zhou Y."/>
        </authorList>
    </citation>
    <scope>NUCLEOTIDE SEQUENCE</scope>
    <source>
        <strain evidence="10">CGMCC 1.7086</strain>
    </source>
</reference>
<dbReference type="Pfam" id="PF11984">
    <property type="entry name" value="DUF3485"/>
    <property type="match status" value="1"/>
</dbReference>
<evidence type="ECO:0000256" key="6">
    <source>
        <dbReference type="ARBA" id="ARBA00022989"/>
    </source>
</evidence>
<dbReference type="NCBIfam" id="TIGR03109">
    <property type="entry name" value="exosort_XrtA"/>
    <property type="match status" value="1"/>
</dbReference>
<proteinExistence type="predicted"/>
<keyword evidence="3" id="KW-0645">Protease</keyword>
<dbReference type="GO" id="GO:0005886">
    <property type="term" value="C:plasma membrane"/>
    <property type="evidence" value="ECO:0007669"/>
    <property type="project" value="UniProtKB-SubCell"/>
</dbReference>
<dbReference type="InterPro" id="IPR013426">
    <property type="entry name" value="EpsH-like"/>
</dbReference>
<feature type="transmembrane region" description="Helical" evidence="8">
    <location>
        <begin position="89"/>
        <end position="116"/>
    </location>
</feature>
<evidence type="ECO:0000313" key="10">
    <source>
        <dbReference type="EMBL" id="GGO63806.1"/>
    </source>
</evidence>
<evidence type="ECO:0000256" key="5">
    <source>
        <dbReference type="ARBA" id="ARBA00022801"/>
    </source>
</evidence>